<evidence type="ECO:0000256" key="1">
    <source>
        <dbReference type="PROSITE-ProRule" id="PRU00042"/>
    </source>
</evidence>
<keyword evidence="4" id="KW-1185">Reference proteome</keyword>
<protein>
    <recommendedName>
        <fullName evidence="2">C2H2-type domain-containing protein</fullName>
    </recommendedName>
</protein>
<dbReference type="PROSITE" id="PS50157">
    <property type="entry name" value="ZINC_FINGER_C2H2_2"/>
    <property type="match status" value="1"/>
</dbReference>
<dbReference type="GO" id="GO:0008270">
    <property type="term" value="F:zinc ion binding"/>
    <property type="evidence" value="ECO:0007669"/>
    <property type="project" value="UniProtKB-KW"/>
</dbReference>
<gene>
    <name evidence="3" type="ORF">LOTGIDRAFT_56554</name>
</gene>
<dbReference type="OrthoDB" id="6778897at2759"/>
<dbReference type="RefSeq" id="XP_009045009.1">
    <property type="nucleotide sequence ID" value="XM_009046761.1"/>
</dbReference>
<keyword evidence="1" id="KW-0479">Metal-binding</keyword>
<evidence type="ECO:0000313" key="4">
    <source>
        <dbReference type="Proteomes" id="UP000030746"/>
    </source>
</evidence>
<dbReference type="PROSITE" id="PS00028">
    <property type="entry name" value="ZINC_FINGER_C2H2_1"/>
    <property type="match status" value="1"/>
</dbReference>
<dbReference type="SMART" id="SM00355">
    <property type="entry name" value="ZnF_C2H2"/>
    <property type="match status" value="4"/>
</dbReference>
<dbReference type="EMBL" id="KB199806">
    <property type="protein sequence ID" value="ESP04312.1"/>
    <property type="molecule type" value="Genomic_DNA"/>
</dbReference>
<proteinExistence type="predicted"/>
<dbReference type="AlphaFoldDB" id="V4BEQ7"/>
<organism evidence="3 4">
    <name type="scientific">Lottia gigantea</name>
    <name type="common">Giant owl limpet</name>
    <dbReference type="NCBI Taxonomy" id="225164"/>
    <lineage>
        <taxon>Eukaryota</taxon>
        <taxon>Metazoa</taxon>
        <taxon>Spiralia</taxon>
        <taxon>Lophotrochozoa</taxon>
        <taxon>Mollusca</taxon>
        <taxon>Gastropoda</taxon>
        <taxon>Patellogastropoda</taxon>
        <taxon>Lottioidea</taxon>
        <taxon>Lottiidae</taxon>
        <taxon>Lottia</taxon>
    </lineage>
</organism>
<keyword evidence="1" id="KW-0862">Zinc</keyword>
<feature type="non-terminal residue" evidence="3">
    <location>
        <position position="142"/>
    </location>
</feature>
<dbReference type="HOGENOM" id="CLU_1820611_0_0_1"/>
<dbReference type="KEGG" id="lgi:LOTGIDRAFT_56554"/>
<evidence type="ECO:0000259" key="2">
    <source>
        <dbReference type="PROSITE" id="PS50157"/>
    </source>
</evidence>
<dbReference type="CTD" id="20251355"/>
<feature type="domain" description="C2H2-type" evidence="2">
    <location>
        <begin position="62"/>
        <end position="91"/>
    </location>
</feature>
<evidence type="ECO:0000313" key="3">
    <source>
        <dbReference type="EMBL" id="ESP04312.1"/>
    </source>
</evidence>
<keyword evidence="1" id="KW-0863">Zinc-finger</keyword>
<dbReference type="Proteomes" id="UP000030746">
    <property type="component" value="Unassembled WGS sequence"/>
</dbReference>
<dbReference type="Gene3D" id="3.30.160.60">
    <property type="entry name" value="Classic Zinc Finger"/>
    <property type="match status" value="2"/>
</dbReference>
<dbReference type="InterPro" id="IPR013087">
    <property type="entry name" value="Znf_C2H2_type"/>
</dbReference>
<accession>V4BEQ7</accession>
<dbReference type="GeneID" id="20251355"/>
<feature type="non-terminal residue" evidence="3">
    <location>
        <position position="1"/>
    </location>
</feature>
<name>V4BEQ7_LOTGI</name>
<sequence>YKCSLCDFSTLFPSEFKNHVYGNHIRSYIYKCYYCDFESFGAGNYISHYGDHVNFVKEDCVFSCTFPSCEDKVSRLEQHLKHLESHKNLKPLCCQCSMEFPCLKSLSEHYKKNLVSLFSCQYCDAKAVDKKTYLHHVSQIHS</sequence>
<reference evidence="3 4" key="1">
    <citation type="journal article" date="2013" name="Nature">
        <title>Insights into bilaterian evolution from three spiralian genomes.</title>
        <authorList>
            <person name="Simakov O."/>
            <person name="Marletaz F."/>
            <person name="Cho S.J."/>
            <person name="Edsinger-Gonzales E."/>
            <person name="Havlak P."/>
            <person name="Hellsten U."/>
            <person name="Kuo D.H."/>
            <person name="Larsson T."/>
            <person name="Lv J."/>
            <person name="Arendt D."/>
            <person name="Savage R."/>
            <person name="Osoegawa K."/>
            <person name="de Jong P."/>
            <person name="Grimwood J."/>
            <person name="Chapman J.A."/>
            <person name="Shapiro H."/>
            <person name="Aerts A."/>
            <person name="Otillar R.P."/>
            <person name="Terry A.Y."/>
            <person name="Boore J.L."/>
            <person name="Grigoriev I.V."/>
            <person name="Lindberg D.R."/>
            <person name="Seaver E.C."/>
            <person name="Weisblat D.A."/>
            <person name="Putnam N.H."/>
            <person name="Rokhsar D.S."/>
        </authorList>
    </citation>
    <scope>NUCLEOTIDE SEQUENCE [LARGE SCALE GENOMIC DNA]</scope>
</reference>